<evidence type="ECO:0000256" key="2">
    <source>
        <dbReference type="ARBA" id="ARBA00022475"/>
    </source>
</evidence>
<gene>
    <name evidence="8" type="primary">pspC</name>
    <name evidence="8" type="ORF">L2672_14640</name>
</gene>
<dbReference type="AlphaFoldDB" id="A0A9X1ZQV9"/>
<evidence type="ECO:0000256" key="1">
    <source>
        <dbReference type="ARBA" id="ARBA00004162"/>
    </source>
</evidence>
<reference evidence="8" key="1">
    <citation type="submission" date="2022-01" db="EMBL/GenBank/DDBJ databases">
        <title>Whole genome-based taxonomy of the Shewanellaceae.</title>
        <authorList>
            <person name="Martin-Rodriguez A.J."/>
        </authorList>
    </citation>
    <scope>NUCLEOTIDE SEQUENCE</scope>
    <source>
        <strain evidence="8">DSM 16422</strain>
    </source>
</reference>
<accession>A0A9X1ZQV9</accession>
<dbReference type="PANTHER" id="PTHR33885">
    <property type="entry name" value="PHAGE SHOCK PROTEIN C"/>
    <property type="match status" value="1"/>
</dbReference>
<dbReference type="GO" id="GO:0005886">
    <property type="term" value="C:plasma membrane"/>
    <property type="evidence" value="ECO:0007669"/>
    <property type="project" value="UniProtKB-SubCell"/>
</dbReference>
<dbReference type="InterPro" id="IPR014320">
    <property type="entry name" value="Phageshock_PspC"/>
</dbReference>
<dbReference type="InterPro" id="IPR007168">
    <property type="entry name" value="Phageshock_PspC_N"/>
</dbReference>
<keyword evidence="2" id="KW-1003">Cell membrane</keyword>
<keyword evidence="4 6" id="KW-1133">Transmembrane helix</keyword>
<dbReference type="InterPro" id="IPR052027">
    <property type="entry name" value="PspC"/>
</dbReference>
<keyword evidence="5 6" id="KW-0472">Membrane</keyword>
<name>A0A9X1ZQV9_9GAMM</name>
<organism evidence="8 9">
    <name type="scientific">Shewanella gaetbuli</name>
    <dbReference type="NCBI Taxonomy" id="220752"/>
    <lineage>
        <taxon>Bacteria</taxon>
        <taxon>Pseudomonadati</taxon>
        <taxon>Pseudomonadota</taxon>
        <taxon>Gammaproteobacteria</taxon>
        <taxon>Alteromonadales</taxon>
        <taxon>Shewanellaceae</taxon>
        <taxon>Shewanella</taxon>
    </lineage>
</organism>
<evidence type="ECO:0000256" key="4">
    <source>
        <dbReference type="ARBA" id="ARBA00022989"/>
    </source>
</evidence>
<protein>
    <submittedName>
        <fullName evidence="8">Envelope stress response membrane protein PspC</fullName>
    </submittedName>
</protein>
<sequence>MSESDRRTLYRVPQKGKIAGVCAGVADFFNFEVWLVRVVALSIFLLGGSGVIFVIYIAMWMILDVKPKSHQFEDNHKEIEIKKKVWQSGLGAKQALHDVNSQFSSLELRLRKLETHVTSDTFDLKRQINNL</sequence>
<feature type="transmembrane region" description="Helical" evidence="6">
    <location>
        <begin position="34"/>
        <end position="63"/>
    </location>
</feature>
<feature type="domain" description="Phage shock protein PspC N-terminal" evidence="7">
    <location>
        <begin position="7"/>
        <end position="64"/>
    </location>
</feature>
<dbReference type="PANTHER" id="PTHR33885:SF3">
    <property type="entry name" value="PHAGE SHOCK PROTEIN C"/>
    <property type="match status" value="1"/>
</dbReference>
<dbReference type="Proteomes" id="UP001139333">
    <property type="component" value="Unassembled WGS sequence"/>
</dbReference>
<dbReference type="Pfam" id="PF04024">
    <property type="entry name" value="PspC"/>
    <property type="match status" value="1"/>
</dbReference>
<proteinExistence type="predicted"/>
<evidence type="ECO:0000256" key="3">
    <source>
        <dbReference type="ARBA" id="ARBA00022692"/>
    </source>
</evidence>
<comment type="caution">
    <text evidence="8">The sequence shown here is derived from an EMBL/GenBank/DDBJ whole genome shotgun (WGS) entry which is preliminary data.</text>
</comment>
<dbReference type="NCBIfam" id="TIGR02978">
    <property type="entry name" value="phageshock_pspC"/>
    <property type="match status" value="1"/>
</dbReference>
<evidence type="ECO:0000256" key="6">
    <source>
        <dbReference type="SAM" id="Phobius"/>
    </source>
</evidence>
<evidence type="ECO:0000259" key="7">
    <source>
        <dbReference type="Pfam" id="PF04024"/>
    </source>
</evidence>
<comment type="subcellular location">
    <subcellularLocation>
        <location evidence="1">Cell membrane</location>
        <topology evidence="1">Single-pass membrane protein</topology>
    </subcellularLocation>
</comment>
<dbReference type="EMBL" id="JAKIKP010000013">
    <property type="protein sequence ID" value="MCL1143917.1"/>
    <property type="molecule type" value="Genomic_DNA"/>
</dbReference>
<keyword evidence="3 6" id="KW-0812">Transmembrane</keyword>
<dbReference type="RefSeq" id="WP_248996586.1">
    <property type="nucleotide sequence ID" value="NZ_JAKIKP010000013.1"/>
</dbReference>
<evidence type="ECO:0000313" key="9">
    <source>
        <dbReference type="Proteomes" id="UP001139333"/>
    </source>
</evidence>
<keyword evidence="9" id="KW-1185">Reference proteome</keyword>
<evidence type="ECO:0000256" key="5">
    <source>
        <dbReference type="ARBA" id="ARBA00023136"/>
    </source>
</evidence>
<evidence type="ECO:0000313" key="8">
    <source>
        <dbReference type="EMBL" id="MCL1143917.1"/>
    </source>
</evidence>